<comment type="caution">
    <text evidence="2">The sequence shown here is derived from an EMBL/GenBank/DDBJ whole genome shotgun (WGS) entry which is preliminary data.</text>
</comment>
<feature type="coiled-coil region" evidence="1">
    <location>
        <begin position="1512"/>
        <end position="1574"/>
    </location>
</feature>
<dbReference type="SUPFAM" id="SSF57997">
    <property type="entry name" value="Tropomyosin"/>
    <property type="match status" value="1"/>
</dbReference>
<feature type="coiled-coil region" evidence="1">
    <location>
        <begin position="1677"/>
        <end position="1788"/>
    </location>
</feature>
<sequence length="1945" mass="220333">MFPQPGAKAGAAEFDVGLQVFAFYHANLHPRGSRFVHVCTRSRESPLLGLSSGWLRGQTLQKADSSGRILVRFAGPFQDPLLGPAETLDISVPHELVRTADSIGFADERSSARAATSTTSLLPRQRPLLSILLIRCWDYRAMSTWSDFAVANDGMLRDLLDGECGIFPSLAGEFELYTAFVRTSTDLKILSEDWAQAVLAGQNQVVWYFLWPCQNADADVSSGCVRERDFFHLQQRMERVGLRSGWPHPHMLYEQLAGKLWVPQMSLNRDYRIPPTVRVHHADVRRNSHSAAAQAIDDLVHLRDHVWSGSSTRDVSSFRGVAKLGFSWQGDDVVPFEGAKNLADVLCRLLEGRGNEQLSCLVQELVPNTVCEHRVLCFHDAAVGRWAFCRERLWMTMKSPGSHHKHQDVLAVTDFRLTSATVLSRDQAAEQLFEGSREMVELVEQEADILVDRWLAWFRTETTEPPAVTRLDFLVSWRPGERPTVWTCEVCECGASLCSVECDARNCAALNWAVAEDPSGRFPLAMPRIRRCSEGLQCRKQRMEIVRHAVHAGPPEPDTFRLLGLLQAKEFGPLLPASSSCRTRFQEPVHALRRAEADPKSGALEEMEMREALRDLQSLVAEAQEAFREEPCEPGWESAWQELASLEATLQTEMRYVYAPDWEIKPGKLVSRKGTWLKRTAQFSWELKEGGERAEKLYLPAGVAVPVLQIGKVIDQEELKLHDWVCQHLRVWLKPEILQTIEARYGTWFVYWPHFEKPPFDKFQASMTTDSMHVDANIAPKTEDTDECPTSRQCVSPNVLKACPMPNTNQNDDSDPELLNDSGEGVVALNASPTGWKRFVRPLANCIACGDVETEMSGLKRNIRSKSKSLEACRHKLRERDSHAMLVEDQLEKMMQELSSVKEELAMERRRTSSMSSMLLSDSVSQQKLQEQVKLAEEQLKDAQQEIGRLSSSLQNEKSERQHLVQALQMKSSEAEVCSERLESTRGELKRCADELQDLRRSLEDSNQTSTRLRGELQEHGQQNANLKERLQQRELELEECESQVHEVSSELSQTSRKLTQTESERDVIERRLAETKAQLDQYEDRLTSLSASLEAAQRETAARSKRMEMTSMAAEDFKGHLHISKARVRHLEEQARATTALLETKHLEQQRLVEQAAAAEEQVAACQGKLASLTSCLDQEQSQSAALRQELRNRDQQIEDLVTRASSRNAEVECLTDAKGSLTKALKAQEDQVECLTEEKGSLVRSLKAQEEKNEELKSQISAMNQQVSSYERRVTELCETLSETQLENAQMALGLERRAMEAEEFLGRIREERRQVADFEQSLRSIRESLHRSLTDKDDLIVELERTCLEREDLTQQLVRAQQKLVQLEEEIGNCFLKAAEDSKQVRESSAQEICQWQITAEMAYRQTTEIALQLDNWRSQYSSLLKALQEKQAAIEKLNGELDDAKKRLAQVAIVDDAEMATLKEQLTQANARLNAMSAAVDLKDTEMQLVSRELMRKGMQAEDYLGQVNNMKDRLVQSEIDLSRYSSELTVARMEKDSLATSLERSGEHAKALTGEMQSMKTQLQKCEQETSILDRCLEDRQLQNDLLSRQLSTKDSRIEDLSCELTALRIQRQDSEREATQSLEVMRSTLQEQLHQNELLSAELTRKRMDYQATSAESRSLRDELTAALDAKSDANCQLEGLKELAKQLQEELRCSQRKHVTMVEELDSMTNSNAHLEAKASKLAQVCKQQANEKEALSNELRSTVGSVQHLQSQLAKYRQHLKENQSKIDSLTRSLKREVQKKDEAATRCAELLCSHPSMCIEAWIGRVRTFRDTDSWQLVAGSGFDERVILKGGETSRQVPAISGETPCIIINAARGRKDRKDDDKVPVRVYNAKKPGAVAVQKAAPHLEVQISQITVFDRMRRLFSKNKLVYDQNFGIVRPYPDCASTSCSSEASFD</sequence>
<evidence type="ECO:0000313" key="2">
    <source>
        <dbReference type="EMBL" id="OLQ03433.1"/>
    </source>
</evidence>
<organism evidence="2 3">
    <name type="scientific">Symbiodinium microadriaticum</name>
    <name type="common">Dinoflagellate</name>
    <name type="synonym">Zooxanthella microadriatica</name>
    <dbReference type="NCBI Taxonomy" id="2951"/>
    <lineage>
        <taxon>Eukaryota</taxon>
        <taxon>Sar</taxon>
        <taxon>Alveolata</taxon>
        <taxon>Dinophyceae</taxon>
        <taxon>Suessiales</taxon>
        <taxon>Symbiodiniaceae</taxon>
        <taxon>Symbiodinium</taxon>
    </lineage>
</organism>
<feature type="coiled-coil region" evidence="1">
    <location>
        <begin position="1417"/>
        <end position="1483"/>
    </location>
</feature>
<feature type="coiled-coil region" evidence="1">
    <location>
        <begin position="1311"/>
        <end position="1373"/>
    </location>
</feature>
<dbReference type="EMBL" id="LSRX01000236">
    <property type="protein sequence ID" value="OLQ03433.1"/>
    <property type="molecule type" value="Genomic_DNA"/>
</dbReference>
<gene>
    <name evidence="2" type="ORF">AK812_SmicGene13604</name>
</gene>
<feature type="coiled-coil region" evidence="1">
    <location>
        <begin position="884"/>
        <end position="1100"/>
    </location>
</feature>
<evidence type="ECO:0000256" key="1">
    <source>
        <dbReference type="SAM" id="Coils"/>
    </source>
</evidence>
<dbReference type="PANTHER" id="PTHR43941">
    <property type="entry name" value="STRUCTURAL MAINTENANCE OF CHROMOSOMES PROTEIN 2"/>
    <property type="match status" value="1"/>
</dbReference>
<protein>
    <submittedName>
        <fullName evidence="2">Uncharacterized protein</fullName>
    </submittedName>
</protein>
<name>A0A1Q9E7N4_SYMMI</name>
<accession>A0A1Q9E7N4</accession>
<keyword evidence="1" id="KW-0175">Coiled coil</keyword>
<feature type="coiled-coil region" evidence="1">
    <location>
        <begin position="1143"/>
        <end position="1275"/>
    </location>
</feature>
<dbReference type="Proteomes" id="UP000186817">
    <property type="component" value="Unassembled WGS sequence"/>
</dbReference>
<keyword evidence="3" id="KW-1185">Reference proteome</keyword>
<proteinExistence type="predicted"/>
<reference evidence="2 3" key="1">
    <citation type="submission" date="2016-02" db="EMBL/GenBank/DDBJ databases">
        <title>Genome analysis of coral dinoflagellate symbionts highlights evolutionary adaptations to a symbiotic lifestyle.</title>
        <authorList>
            <person name="Aranda M."/>
            <person name="Li Y."/>
            <person name="Liew Y.J."/>
            <person name="Baumgarten S."/>
            <person name="Simakov O."/>
            <person name="Wilson M."/>
            <person name="Piel J."/>
            <person name="Ashoor H."/>
            <person name="Bougouffa S."/>
            <person name="Bajic V.B."/>
            <person name="Ryu T."/>
            <person name="Ravasi T."/>
            <person name="Bayer T."/>
            <person name="Micklem G."/>
            <person name="Kim H."/>
            <person name="Bhak J."/>
            <person name="Lajeunesse T.C."/>
            <person name="Voolstra C.R."/>
        </authorList>
    </citation>
    <scope>NUCLEOTIDE SEQUENCE [LARGE SCALE GENOMIC DNA]</scope>
    <source>
        <strain evidence="2 3">CCMP2467</strain>
    </source>
</reference>
<evidence type="ECO:0000313" key="3">
    <source>
        <dbReference type="Proteomes" id="UP000186817"/>
    </source>
</evidence>
<dbReference type="OrthoDB" id="444804at2759"/>